<evidence type="ECO:0000313" key="1">
    <source>
        <dbReference type="EMBL" id="KAI5081801.1"/>
    </source>
</evidence>
<accession>A0A9D4V9Q9</accession>
<comment type="caution">
    <text evidence="1">The sequence shown here is derived from an EMBL/GenBank/DDBJ whole genome shotgun (WGS) entry which is preliminary data.</text>
</comment>
<reference evidence="1" key="1">
    <citation type="submission" date="2021-01" db="EMBL/GenBank/DDBJ databases">
        <title>Adiantum capillus-veneris genome.</title>
        <authorList>
            <person name="Fang Y."/>
            <person name="Liao Q."/>
        </authorList>
    </citation>
    <scope>NUCLEOTIDE SEQUENCE</scope>
    <source>
        <strain evidence="1">H3</strain>
        <tissue evidence="1">Leaf</tissue>
    </source>
</reference>
<dbReference type="EMBL" id="JABFUD020000003">
    <property type="protein sequence ID" value="KAI5081801.1"/>
    <property type="molecule type" value="Genomic_DNA"/>
</dbReference>
<gene>
    <name evidence="1" type="ORF">GOP47_0001544</name>
</gene>
<organism evidence="1 2">
    <name type="scientific">Adiantum capillus-veneris</name>
    <name type="common">Maidenhair fern</name>
    <dbReference type="NCBI Taxonomy" id="13818"/>
    <lineage>
        <taxon>Eukaryota</taxon>
        <taxon>Viridiplantae</taxon>
        <taxon>Streptophyta</taxon>
        <taxon>Embryophyta</taxon>
        <taxon>Tracheophyta</taxon>
        <taxon>Polypodiopsida</taxon>
        <taxon>Polypodiidae</taxon>
        <taxon>Polypodiales</taxon>
        <taxon>Pteridineae</taxon>
        <taxon>Pteridaceae</taxon>
        <taxon>Vittarioideae</taxon>
        <taxon>Adiantum</taxon>
    </lineage>
</organism>
<dbReference type="Proteomes" id="UP000886520">
    <property type="component" value="Chromosome 2"/>
</dbReference>
<name>A0A9D4V9Q9_ADICA</name>
<sequence length="139" mass="15916">MVAKGRKNIRCCIHVVHGQPNHPDSSHYLSDARPGSDFESTFYKDLKLVGGDFVVAWELMTKLSEFQYSRDEDEDMGDKARCYKELLGWRVYWPTNAAEALDMHVLQDNGIALWQAKWMLKLVELKGRHLATLQGGAYV</sequence>
<proteinExistence type="predicted"/>
<protein>
    <submittedName>
        <fullName evidence="1">Uncharacterized protein</fullName>
    </submittedName>
</protein>
<evidence type="ECO:0000313" key="2">
    <source>
        <dbReference type="Proteomes" id="UP000886520"/>
    </source>
</evidence>
<keyword evidence="2" id="KW-1185">Reference proteome</keyword>
<dbReference type="AlphaFoldDB" id="A0A9D4V9Q9"/>